<dbReference type="PANTHER" id="PTHR30250:SF11">
    <property type="entry name" value="O-ANTIGEN TRANSPORTER-RELATED"/>
    <property type="match status" value="1"/>
</dbReference>
<evidence type="ECO:0000256" key="1">
    <source>
        <dbReference type="ARBA" id="ARBA00004651"/>
    </source>
</evidence>
<dbReference type="PANTHER" id="PTHR30250">
    <property type="entry name" value="PST FAMILY PREDICTED COLANIC ACID TRANSPORTER"/>
    <property type="match status" value="1"/>
</dbReference>
<evidence type="ECO:0000256" key="3">
    <source>
        <dbReference type="ARBA" id="ARBA00022692"/>
    </source>
</evidence>
<dbReference type="AlphaFoldDB" id="A0A5C8EXA0"/>
<feature type="transmembrane region" description="Helical" evidence="6">
    <location>
        <begin position="176"/>
        <end position="195"/>
    </location>
</feature>
<protein>
    <submittedName>
        <fullName evidence="7">NADH-quinone oxidoreductase subunit L</fullName>
    </submittedName>
</protein>
<name>A0A5C8EXA0_BRAPL</name>
<evidence type="ECO:0000256" key="4">
    <source>
        <dbReference type="ARBA" id="ARBA00022989"/>
    </source>
</evidence>
<feature type="transmembrane region" description="Helical" evidence="6">
    <location>
        <begin position="258"/>
        <end position="286"/>
    </location>
</feature>
<feature type="transmembrane region" description="Helical" evidence="6">
    <location>
        <begin position="53"/>
        <end position="72"/>
    </location>
</feature>
<dbReference type="OrthoDB" id="309003at2"/>
<comment type="subcellular location">
    <subcellularLocation>
        <location evidence="1">Cell membrane</location>
        <topology evidence="1">Multi-pass membrane protein</topology>
    </subcellularLocation>
</comment>
<keyword evidence="2" id="KW-1003">Cell membrane</keyword>
<dbReference type="GO" id="GO:0005886">
    <property type="term" value="C:plasma membrane"/>
    <property type="evidence" value="ECO:0007669"/>
    <property type="project" value="UniProtKB-SubCell"/>
</dbReference>
<gene>
    <name evidence="7" type="ORF">EPJ72_06735</name>
</gene>
<evidence type="ECO:0000256" key="2">
    <source>
        <dbReference type="ARBA" id="ARBA00022475"/>
    </source>
</evidence>
<accession>A0A5C8EXA0</accession>
<evidence type="ECO:0000313" key="8">
    <source>
        <dbReference type="Proteomes" id="UP000323176"/>
    </source>
</evidence>
<feature type="transmembrane region" description="Helical" evidence="6">
    <location>
        <begin position="333"/>
        <end position="354"/>
    </location>
</feature>
<organism evidence="7 8">
    <name type="scientific">Brachyspira pilosicoli</name>
    <name type="common">Serpulina pilosicoli</name>
    <dbReference type="NCBI Taxonomy" id="52584"/>
    <lineage>
        <taxon>Bacteria</taxon>
        <taxon>Pseudomonadati</taxon>
        <taxon>Spirochaetota</taxon>
        <taxon>Spirochaetia</taxon>
        <taxon>Brachyspirales</taxon>
        <taxon>Brachyspiraceae</taxon>
        <taxon>Brachyspira</taxon>
    </lineage>
</organism>
<proteinExistence type="predicted"/>
<dbReference type="Proteomes" id="UP000323176">
    <property type="component" value="Unassembled WGS sequence"/>
</dbReference>
<feature type="transmembrane region" description="Helical" evidence="6">
    <location>
        <begin position="361"/>
        <end position="381"/>
    </location>
</feature>
<dbReference type="InterPro" id="IPR050833">
    <property type="entry name" value="Poly_Biosynth_Transport"/>
</dbReference>
<feature type="transmembrane region" description="Helical" evidence="6">
    <location>
        <begin position="112"/>
        <end position="133"/>
    </location>
</feature>
<comment type="caution">
    <text evidence="7">The sequence shown here is derived from an EMBL/GenBank/DDBJ whole genome shotgun (WGS) entry which is preliminary data.</text>
</comment>
<keyword evidence="3 6" id="KW-0812">Transmembrane</keyword>
<feature type="transmembrane region" description="Helical" evidence="6">
    <location>
        <begin position="393"/>
        <end position="414"/>
    </location>
</feature>
<keyword evidence="4 6" id="KW-1133">Transmembrane helix</keyword>
<feature type="transmembrane region" description="Helical" evidence="6">
    <location>
        <begin position="12"/>
        <end position="33"/>
    </location>
</feature>
<reference evidence="7 8" key="1">
    <citation type="journal article" date="1992" name="Lakartidningen">
        <title>[Penicillin V and not amoxicillin is the first choice preparation in acute otitis].</title>
        <authorList>
            <person name="Kamme C."/>
            <person name="Lundgren K."/>
            <person name="Prellner K."/>
        </authorList>
    </citation>
    <scope>NUCLEOTIDE SEQUENCE [LARGE SCALE GENOMIC DNA]</scope>
    <source>
        <strain evidence="7 8">PC5538III-hc</strain>
    </source>
</reference>
<sequence length="427" mass="49605">MYNIKELYKKYSYYINYALLVFINGLASVLNYVSSIYVNRSLSISDFAHYNGIINIYSIIVLTVSSFSYYIMHNYKDDEDAKVYWAYGYIIASVISILYILSIPLIDILFNIKSYTSLFIISIGIFATILTIVSQSILKINNYIAYDYIASLIAIFIAKILLLAYFIITSLTLEKAIISVTLFCILYLIINLIELKKLNLPYFISLKKINTYFSKQNLYVFLTYIINIVIINFIFNWISLSDVLMANRYLDKTSAGYYSTISLIIKMFFYIGTPIASVMFSYILISKKDNNTNKEKKILYYSISLFVFASICLSAFLIIFAKQVVLIQFTNRYEAIIPLIPQAAIFGFSLGFTVITFNYGLAYKLFAPFYGYLIIFAYVYFSLRNGLRTFENFMFVMKVFFITLLIYNILIILMHRIILKSNKKINF</sequence>
<evidence type="ECO:0000256" key="5">
    <source>
        <dbReference type="ARBA" id="ARBA00023136"/>
    </source>
</evidence>
<feature type="transmembrane region" description="Helical" evidence="6">
    <location>
        <begin position="216"/>
        <end position="238"/>
    </location>
</feature>
<dbReference type="EMBL" id="SAXY01000043">
    <property type="protein sequence ID" value="TXJ41591.1"/>
    <property type="molecule type" value="Genomic_DNA"/>
</dbReference>
<feature type="transmembrane region" description="Helical" evidence="6">
    <location>
        <begin position="84"/>
        <end position="106"/>
    </location>
</feature>
<feature type="transmembrane region" description="Helical" evidence="6">
    <location>
        <begin position="298"/>
        <end position="321"/>
    </location>
</feature>
<evidence type="ECO:0000256" key="6">
    <source>
        <dbReference type="SAM" id="Phobius"/>
    </source>
</evidence>
<evidence type="ECO:0000313" key="7">
    <source>
        <dbReference type="EMBL" id="TXJ41591.1"/>
    </source>
</evidence>
<keyword evidence="5 6" id="KW-0472">Membrane</keyword>
<dbReference type="Pfam" id="PF13440">
    <property type="entry name" value="Polysacc_synt_3"/>
    <property type="match status" value="1"/>
</dbReference>
<feature type="transmembrane region" description="Helical" evidence="6">
    <location>
        <begin position="145"/>
        <end position="170"/>
    </location>
</feature>